<reference evidence="8 9" key="1">
    <citation type="submission" date="2022-10" db="EMBL/GenBank/DDBJ databases">
        <title>Description of Fervidibacillus gen. nov. in the family Fervidibacillaceae fam. nov. with two species, Fervidibacillus albus sp. nov., and Fervidibacillus halotolerans sp. nov., isolated from tidal flat sediments.</title>
        <authorList>
            <person name="Kwon K.K."/>
            <person name="Yang S.-H."/>
        </authorList>
    </citation>
    <scope>NUCLEOTIDE SEQUENCE [LARGE SCALE GENOMIC DNA]</scope>
    <source>
        <strain evidence="8 9">DSM 23332</strain>
    </source>
</reference>
<keyword evidence="4" id="KW-0347">Helicase</keyword>
<comment type="caution">
    <text evidence="8">The sequence shown here is derived from an EMBL/GenBank/DDBJ whole genome shotgun (WGS) entry which is preliminary data.</text>
</comment>
<dbReference type="EMBL" id="JAOUSE010000049">
    <property type="protein sequence ID" value="MCU9595345.1"/>
    <property type="molecule type" value="Genomic_DNA"/>
</dbReference>
<evidence type="ECO:0000256" key="3">
    <source>
        <dbReference type="ARBA" id="ARBA00022801"/>
    </source>
</evidence>
<dbReference type="RefSeq" id="WP_263062126.1">
    <property type="nucleotide sequence ID" value="NZ_JAOUSE010000049.1"/>
</dbReference>
<evidence type="ECO:0000313" key="9">
    <source>
        <dbReference type="Proteomes" id="UP001208656"/>
    </source>
</evidence>
<evidence type="ECO:0000313" key="8">
    <source>
        <dbReference type="EMBL" id="MCU9595345.1"/>
    </source>
</evidence>
<keyword evidence="3" id="KW-0378">Hydrolase</keyword>
<accession>A0ABT2WI30</accession>
<evidence type="ECO:0000256" key="4">
    <source>
        <dbReference type="ARBA" id="ARBA00022806"/>
    </source>
</evidence>
<comment type="similarity">
    <text evidence="1">Belongs to the DNA2/NAM7 helicase family.</text>
</comment>
<keyword evidence="5" id="KW-0067">ATP-binding</keyword>
<sequence length="860" mass="98594">MASIKDLIKQWQQALKLEAQYLQSQGGTKVMITEGKYLTHDDKGTTYWFKLSTDLLLPDSTPIRLEYKDEIYNGRVVSVDGYDLVIKINDFLGAKVPKANLYSAPWELLVTLSKRLDSIQSSLKKQKRIHRLLVPNISPKHRKDKIYNDLSELILRAQSNPTTYVWGPPGTGKTYTLARTAAYFYRKGLKVLILAHSNTAVDVLMLELAQILKEKGLWKTGKVLRYGFSHHPNIEGENDLVSEKLVEKSFPNLREQLNELEKKRFLTKRNFSYRAGKNLARIEQQLKKIRSTIKKEEERFVTDASVLGVTLSKATIDPLIYEQTYDLVIVDEASMAYLPQIAFAASLGKHVIICGDFKQLPPIAMSNHRLVEKWLKRDIFEVVKIVQVVSEGKKHPNLFMLRTQRRMHPDISSFTNQFIYQNQVQDHSSVQKKLESIVARLPFPTEAAVQIDLSKMGAFSLKESGTDSRFNLFSACVAMQIILTAKEDGINSIGYITPYNAQTRLVNAMIEEFIPNNERTDAENKIVAATVHKFQGSERDMIIFDTVDSYPQSRAGMLLTDKNSEKLINVAVTRARGKFIYIVDKKYMTSRTSKNKTVQQLIYHMEKSGHSYTRHHFHKLTSCKTHPNLQWFDEKNLGQVLQDMEQARKIKVSVSYPAKLDPRLWQVLKRIEKNTDIQIITLHKNEIQLQNYGLIQKDAVMPFIQIDDDILWIGTPQIDSNFESSPKPPFFKCRLISKQAVAILSSYLNLKQPTKIDKQRQLIHFRSSYTFTQYVLSWDQCPSCGSVRKVGTNSVGTVTLNCDHCGMKAGLQDWYVQKYFNYADVKCYTCKSILEAKGKGKDIQILCPHCETEIKVETFL</sequence>
<evidence type="ECO:0000256" key="6">
    <source>
        <dbReference type="SAM" id="Coils"/>
    </source>
</evidence>
<dbReference type="SMART" id="SM00382">
    <property type="entry name" value="AAA"/>
    <property type="match status" value="1"/>
</dbReference>
<dbReference type="InterPro" id="IPR047187">
    <property type="entry name" value="SF1_C_Upf1"/>
</dbReference>
<dbReference type="Proteomes" id="UP001208656">
    <property type="component" value="Unassembled WGS sequence"/>
</dbReference>
<name>A0ABT2WI30_9BACI</name>
<dbReference type="PANTHER" id="PTHR43788:SF8">
    <property type="entry name" value="DNA-BINDING PROTEIN SMUBP-2"/>
    <property type="match status" value="1"/>
</dbReference>
<evidence type="ECO:0000256" key="1">
    <source>
        <dbReference type="ARBA" id="ARBA00007913"/>
    </source>
</evidence>
<protein>
    <submittedName>
        <fullName evidence="8">AAA domain-containing protein</fullName>
    </submittedName>
</protein>
<dbReference type="SUPFAM" id="SSF52540">
    <property type="entry name" value="P-loop containing nucleoside triphosphate hydrolases"/>
    <property type="match status" value="1"/>
</dbReference>
<dbReference type="CDD" id="cd18808">
    <property type="entry name" value="SF1_C_Upf1"/>
    <property type="match status" value="1"/>
</dbReference>
<dbReference type="InterPro" id="IPR041677">
    <property type="entry name" value="DNA2/NAM7_AAA_11"/>
</dbReference>
<gene>
    <name evidence="8" type="ORF">OEV82_12925</name>
</gene>
<keyword evidence="9" id="KW-1185">Reference proteome</keyword>
<evidence type="ECO:0000256" key="5">
    <source>
        <dbReference type="ARBA" id="ARBA00022840"/>
    </source>
</evidence>
<feature type="domain" description="AAA+ ATPase" evidence="7">
    <location>
        <begin position="159"/>
        <end position="413"/>
    </location>
</feature>
<dbReference type="InterPro" id="IPR041679">
    <property type="entry name" value="DNA2/NAM7-like_C"/>
</dbReference>
<organism evidence="8 9">
    <name type="scientific">Pallidibacillus thermolactis</name>
    <dbReference type="NCBI Taxonomy" id="251051"/>
    <lineage>
        <taxon>Bacteria</taxon>
        <taxon>Bacillati</taxon>
        <taxon>Bacillota</taxon>
        <taxon>Bacilli</taxon>
        <taxon>Bacillales</taxon>
        <taxon>Bacillaceae</taxon>
        <taxon>Pallidibacillus</taxon>
    </lineage>
</organism>
<dbReference type="Gene3D" id="3.40.50.300">
    <property type="entry name" value="P-loop containing nucleotide triphosphate hydrolases"/>
    <property type="match status" value="2"/>
</dbReference>
<keyword evidence="6" id="KW-0175">Coiled coil</keyword>
<proteinExistence type="inferred from homology"/>
<dbReference type="Pfam" id="PF13087">
    <property type="entry name" value="AAA_12"/>
    <property type="match status" value="1"/>
</dbReference>
<keyword evidence="2" id="KW-0547">Nucleotide-binding</keyword>
<dbReference type="InterPro" id="IPR003593">
    <property type="entry name" value="AAA+_ATPase"/>
</dbReference>
<dbReference type="Pfam" id="PF13086">
    <property type="entry name" value="AAA_11"/>
    <property type="match status" value="1"/>
</dbReference>
<dbReference type="PANTHER" id="PTHR43788">
    <property type="entry name" value="DNA2/NAM7 HELICASE FAMILY MEMBER"/>
    <property type="match status" value="1"/>
</dbReference>
<evidence type="ECO:0000259" key="7">
    <source>
        <dbReference type="SMART" id="SM00382"/>
    </source>
</evidence>
<dbReference type="InterPro" id="IPR050534">
    <property type="entry name" value="Coronavir_polyprotein_1ab"/>
</dbReference>
<dbReference type="InterPro" id="IPR027417">
    <property type="entry name" value="P-loop_NTPase"/>
</dbReference>
<feature type="coiled-coil region" evidence="6">
    <location>
        <begin position="243"/>
        <end position="299"/>
    </location>
</feature>
<evidence type="ECO:0000256" key="2">
    <source>
        <dbReference type="ARBA" id="ARBA00022741"/>
    </source>
</evidence>